<reference evidence="2 3" key="1">
    <citation type="submission" date="2020-03" db="EMBL/GenBank/DDBJ databases">
        <title>Draft genome sequence of environmentally isolated cultures.</title>
        <authorList>
            <person name="Wilson H.S."/>
            <person name="De Leon M.E."/>
        </authorList>
    </citation>
    <scope>NUCLEOTIDE SEQUENCE [LARGE SCALE GENOMIC DNA]</scope>
    <source>
        <strain evidence="2 3">HSC-31F16</strain>
    </source>
</reference>
<dbReference type="Proteomes" id="UP001515641">
    <property type="component" value="Unassembled WGS sequence"/>
</dbReference>
<accession>A0ABX0LGI7</accession>
<dbReference type="EMBL" id="JAAOMA010000057">
    <property type="protein sequence ID" value="NHR08338.1"/>
    <property type="molecule type" value="Genomic_DNA"/>
</dbReference>
<sequence>MKALSFQDTQFDVVDHYGQPWLKAADIARALGYKKADAVTQIYDRNSDEFTSAMCQTLNLSVSQNNGILSRETRIFSLRGAHLLAMFARTAIAKAFRKWVLDILDCTTTPEHPDTTLLPDDAVIFSEGRVQQLYWHAWRSYKVIMQQELDHGINEDTLRLHNTWRSMYPRQIVDGIQRDLMLTCYKGLTDKGHPKQPKQ</sequence>
<comment type="caution">
    <text evidence="2">The sequence shown here is derived from an EMBL/GenBank/DDBJ whole genome shotgun (WGS) entry which is preliminary data.</text>
</comment>
<proteinExistence type="predicted"/>
<evidence type="ECO:0000313" key="2">
    <source>
        <dbReference type="EMBL" id="NHR08338.1"/>
    </source>
</evidence>
<dbReference type="PROSITE" id="PS51750">
    <property type="entry name" value="BRO_N"/>
    <property type="match status" value="1"/>
</dbReference>
<evidence type="ECO:0000313" key="3">
    <source>
        <dbReference type="Proteomes" id="UP001515641"/>
    </source>
</evidence>
<organism evidence="2 3">
    <name type="scientific">Chromobacterium fluminis</name>
    <dbReference type="NCBI Taxonomy" id="3044269"/>
    <lineage>
        <taxon>Bacteria</taxon>
        <taxon>Pseudomonadati</taxon>
        <taxon>Pseudomonadota</taxon>
        <taxon>Betaproteobacteria</taxon>
        <taxon>Neisseriales</taxon>
        <taxon>Chromobacteriaceae</taxon>
        <taxon>Chromobacterium</taxon>
    </lineage>
</organism>
<dbReference type="SMART" id="SM01040">
    <property type="entry name" value="Bro-N"/>
    <property type="match status" value="1"/>
</dbReference>
<evidence type="ECO:0000259" key="1">
    <source>
        <dbReference type="PROSITE" id="PS51750"/>
    </source>
</evidence>
<name>A0ABX0LGI7_9NEIS</name>
<dbReference type="InterPro" id="IPR003497">
    <property type="entry name" value="BRO_N_domain"/>
</dbReference>
<dbReference type="Pfam" id="PF02498">
    <property type="entry name" value="Bro-N"/>
    <property type="match status" value="1"/>
</dbReference>
<feature type="domain" description="Bro-N" evidence="1">
    <location>
        <begin position="1"/>
        <end position="116"/>
    </location>
</feature>
<dbReference type="RefSeq" id="WP_166454002.1">
    <property type="nucleotide sequence ID" value="NZ_JAAOMA010000057.1"/>
</dbReference>
<keyword evidence="3" id="KW-1185">Reference proteome</keyword>
<protein>
    <recommendedName>
        <fullName evidence="1">Bro-N domain-containing protein</fullName>
    </recommendedName>
</protein>
<gene>
    <name evidence="2" type="ORF">HA052_24400</name>
</gene>